<protein>
    <submittedName>
        <fullName evidence="5">Glycosyltransferase</fullName>
    </submittedName>
</protein>
<dbReference type="PANTHER" id="PTHR43025">
    <property type="entry name" value="MONOGALACTOSYLDIACYLGLYCEROL SYNTHASE"/>
    <property type="match status" value="1"/>
</dbReference>
<dbReference type="GO" id="GO:0016758">
    <property type="term" value="F:hexosyltransferase activity"/>
    <property type="evidence" value="ECO:0007669"/>
    <property type="project" value="InterPro"/>
</dbReference>
<feature type="domain" description="Diacylglycerol glucosyltransferase N-terminal" evidence="4">
    <location>
        <begin position="18"/>
        <end position="156"/>
    </location>
</feature>
<dbReference type="Pfam" id="PF06925">
    <property type="entry name" value="MGDG_synth"/>
    <property type="match status" value="1"/>
</dbReference>
<dbReference type="Proteomes" id="UP000317982">
    <property type="component" value="Unassembled WGS sequence"/>
</dbReference>
<dbReference type="RefSeq" id="WP_142704187.1">
    <property type="nucleotide sequence ID" value="NZ_VIRS01000005.1"/>
</dbReference>
<proteinExistence type="inferred from homology"/>
<comment type="similarity">
    <text evidence="1">Belongs to the glycosyltransferase 28 family.</text>
</comment>
<evidence type="ECO:0000259" key="4">
    <source>
        <dbReference type="Pfam" id="PF06925"/>
    </source>
</evidence>
<name>A0A545AVF6_9ACTN</name>
<dbReference type="GO" id="GO:0009247">
    <property type="term" value="P:glycolipid biosynthetic process"/>
    <property type="evidence" value="ECO:0007669"/>
    <property type="project" value="InterPro"/>
</dbReference>
<dbReference type="Pfam" id="PF13692">
    <property type="entry name" value="Glyco_trans_1_4"/>
    <property type="match status" value="1"/>
</dbReference>
<dbReference type="InterPro" id="IPR050519">
    <property type="entry name" value="Glycosyltransf_28_UgtP"/>
</dbReference>
<dbReference type="AlphaFoldDB" id="A0A545AVF6"/>
<evidence type="ECO:0000256" key="3">
    <source>
        <dbReference type="ARBA" id="ARBA00022679"/>
    </source>
</evidence>
<dbReference type="PANTHER" id="PTHR43025:SF3">
    <property type="entry name" value="MONOGALACTOSYLDIACYLGLYCEROL SYNTHASE 1, CHLOROPLASTIC"/>
    <property type="match status" value="1"/>
</dbReference>
<accession>A0A545AVF6</accession>
<keyword evidence="6" id="KW-1185">Reference proteome</keyword>
<dbReference type="Gene3D" id="3.40.50.2000">
    <property type="entry name" value="Glycogen Phosphorylase B"/>
    <property type="match status" value="1"/>
</dbReference>
<evidence type="ECO:0000256" key="2">
    <source>
        <dbReference type="ARBA" id="ARBA00022676"/>
    </source>
</evidence>
<gene>
    <name evidence="5" type="ORF">FL583_09510</name>
</gene>
<organism evidence="5 6">
    <name type="scientific">Cryptosporangium phraense</name>
    <dbReference type="NCBI Taxonomy" id="2593070"/>
    <lineage>
        <taxon>Bacteria</taxon>
        <taxon>Bacillati</taxon>
        <taxon>Actinomycetota</taxon>
        <taxon>Actinomycetes</taxon>
        <taxon>Cryptosporangiales</taxon>
        <taxon>Cryptosporangiaceae</taxon>
        <taxon>Cryptosporangium</taxon>
    </lineage>
</organism>
<sequence>MSLPGKIAVVSASFGAGHDGAAREIARQLAQAGYAVDRHDFLDVLPGGLGRYARRAYRRGLKMLPSSWDWILRASGGSDTPRRVAAALDRVAGERLSAALGPDPAAVISTYPLASQLLGQLRTRGALRAPAITFLTDMSVHPLWVADGVDAHLALHPIPAGQADALGAARTCITGAAVDPAFRPARDPVERRAARAAFGLPDGPPLALIVAGSWGVGAVDRSAWDVTATGLALPVVVCGENTALRNRLRRDGTGIALGWVEDMPTLLRACDVVVQNAGGLTSLEALASGVPVVTYRALPGHGRTNAAALADAGWAAWAHDAGELPRVLATALTAPASPLFRRASAADVFALLSAGVAA</sequence>
<comment type="caution">
    <text evidence="5">The sequence shown here is derived from an EMBL/GenBank/DDBJ whole genome shotgun (WGS) entry which is preliminary data.</text>
</comment>
<keyword evidence="2" id="KW-0328">Glycosyltransferase</keyword>
<dbReference type="OrthoDB" id="9810950at2"/>
<evidence type="ECO:0000313" key="6">
    <source>
        <dbReference type="Proteomes" id="UP000317982"/>
    </source>
</evidence>
<reference evidence="5 6" key="1">
    <citation type="submission" date="2019-07" db="EMBL/GenBank/DDBJ databases">
        <title>Cryptosporangium phraense sp. nov., isolated from plant litter.</title>
        <authorList>
            <person name="Suriyachadkun C."/>
        </authorList>
    </citation>
    <scope>NUCLEOTIDE SEQUENCE [LARGE SCALE GENOMIC DNA]</scope>
    <source>
        <strain evidence="5 6">A-T 5661</strain>
    </source>
</reference>
<evidence type="ECO:0000313" key="5">
    <source>
        <dbReference type="EMBL" id="TQS45322.1"/>
    </source>
</evidence>
<dbReference type="InterPro" id="IPR009695">
    <property type="entry name" value="Diacylglyc_glucosyltr_N"/>
</dbReference>
<dbReference type="GO" id="GO:0016020">
    <property type="term" value="C:membrane"/>
    <property type="evidence" value="ECO:0007669"/>
    <property type="project" value="GOC"/>
</dbReference>
<evidence type="ECO:0000256" key="1">
    <source>
        <dbReference type="ARBA" id="ARBA00006962"/>
    </source>
</evidence>
<dbReference type="EMBL" id="VIRS01000005">
    <property type="protein sequence ID" value="TQS45322.1"/>
    <property type="molecule type" value="Genomic_DNA"/>
</dbReference>
<dbReference type="SUPFAM" id="SSF53756">
    <property type="entry name" value="UDP-Glycosyltransferase/glycogen phosphorylase"/>
    <property type="match status" value="1"/>
</dbReference>
<dbReference type="InParanoid" id="A0A545AVF6"/>
<keyword evidence="3 5" id="KW-0808">Transferase</keyword>